<gene>
    <name evidence="2" type="primary">rnhA</name>
    <name evidence="2" type="ordered locus">HMPREF0389_00518</name>
</gene>
<dbReference type="RefSeq" id="WP_014261794.1">
    <property type="nucleotide sequence ID" value="NC_016630.1"/>
</dbReference>
<name>D6GSG0_FILAD</name>
<dbReference type="STRING" id="546269.HMPREF0389_00518"/>
<dbReference type="PROSITE" id="PS50879">
    <property type="entry name" value="RNASE_H_1"/>
    <property type="match status" value="1"/>
</dbReference>
<dbReference type="Pfam" id="PF13456">
    <property type="entry name" value="RVT_3"/>
    <property type="match status" value="1"/>
</dbReference>
<dbReference type="InterPro" id="IPR036397">
    <property type="entry name" value="RNaseH_sf"/>
</dbReference>
<evidence type="ECO:0000313" key="2">
    <source>
        <dbReference type="EMBL" id="EFE28601.1"/>
    </source>
</evidence>
<dbReference type="GO" id="GO:0004523">
    <property type="term" value="F:RNA-DNA hybrid ribonuclease activity"/>
    <property type="evidence" value="ECO:0007669"/>
    <property type="project" value="UniProtKB-EC"/>
</dbReference>
<organism evidence="2 3">
    <name type="scientific">Filifactor alocis (strain ATCC 35896 / CCUG 47790 / D40 B5)</name>
    <name type="common">Fusobacterium alocis</name>
    <dbReference type="NCBI Taxonomy" id="546269"/>
    <lineage>
        <taxon>Bacteria</taxon>
        <taxon>Bacillati</taxon>
        <taxon>Bacillota</taxon>
        <taxon>Clostridia</taxon>
        <taxon>Peptostreptococcales</taxon>
        <taxon>Filifactoraceae</taxon>
        <taxon>Filifactor</taxon>
    </lineage>
</organism>
<evidence type="ECO:0000259" key="1">
    <source>
        <dbReference type="PROSITE" id="PS50879"/>
    </source>
</evidence>
<dbReference type="CDD" id="cd09279">
    <property type="entry name" value="RNase_HI_like"/>
    <property type="match status" value="1"/>
</dbReference>
<protein>
    <submittedName>
        <fullName evidence="2">Ribonuclease HI</fullName>
        <ecNumber evidence="2">3.1.26.4</ecNumber>
    </submittedName>
</protein>
<proteinExistence type="predicted"/>
<dbReference type="EC" id="3.1.26.4" evidence="2"/>
<dbReference type="InterPro" id="IPR002156">
    <property type="entry name" value="RNaseH_domain"/>
</dbReference>
<dbReference type="SUPFAM" id="SSF53098">
    <property type="entry name" value="Ribonuclease H-like"/>
    <property type="match status" value="1"/>
</dbReference>
<dbReference type="EMBL" id="CP002390">
    <property type="protein sequence ID" value="EFE28601.1"/>
    <property type="molecule type" value="Genomic_DNA"/>
</dbReference>
<dbReference type="Gene3D" id="3.30.420.10">
    <property type="entry name" value="Ribonuclease H-like superfamily/Ribonuclease H"/>
    <property type="match status" value="1"/>
</dbReference>
<evidence type="ECO:0000313" key="3">
    <source>
        <dbReference type="Proteomes" id="UP000007468"/>
    </source>
</evidence>
<keyword evidence="3" id="KW-1185">Reference proteome</keyword>
<dbReference type="InterPro" id="IPR012337">
    <property type="entry name" value="RNaseH-like_sf"/>
</dbReference>
<dbReference type="GO" id="GO:0003676">
    <property type="term" value="F:nucleic acid binding"/>
    <property type="evidence" value="ECO:0007669"/>
    <property type="project" value="InterPro"/>
</dbReference>
<keyword evidence="2" id="KW-0378">Hydrolase</keyword>
<dbReference type="KEGG" id="faa:HMPREF0389_00518"/>
<dbReference type="Proteomes" id="UP000007468">
    <property type="component" value="Chromosome"/>
</dbReference>
<accession>D6GSG0</accession>
<dbReference type="OrthoDB" id="9776919at2"/>
<dbReference type="eggNOG" id="COG0328">
    <property type="taxonomic scope" value="Bacteria"/>
</dbReference>
<reference evidence="3" key="1">
    <citation type="submission" date="2010-12" db="EMBL/GenBank/DDBJ databases">
        <title>The genome sequence of Filifactor alocis strain ATCC 35896.</title>
        <authorList>
            <consortium name="The Broad Institute Genome Sequencing Platform"/>
            <person name="Ward D."/>
            <person name="Earl A."/>
            <person name="Feldgarden M."/>
            <person name="Young S.K."/>
            <person name="Gargeya S."/>
            <person name="Zeng Q."/>
            <person name="Alvarado L."/>
            <person name="Berlin A."/>
            <person name="Bochicchio J."/>
            <person name="Chapman S.B."/>
            <person name="Chen Z."/>
            <person name="Freedman E."/>
            <person name="Gellesch M."/>
            <person name="Goldberg J."/>
            <person name="Griggs A."/>
            <person name="Gujja S."/>
            <person name="Heilman E."/>
            <person name="Heiman D."/>
            <person name="Howarth C."/>
            <person name="Mehta T."/>
            <person name="Neiman D."/>
            <person name="Pearson M."/>
            <person name="Roberts A."/>
            <person name="Saif S."/>
            <person name="Shea T."/>
            <person name="Shenoy N."/>
            <person name="Sisk P."/>
            <person name="Stolte C."/>
            <person name="Sykes S."/>
            <person name="White J."/>
            <person name="Yandava C."/>
            <person name="Izard J."/>
            <person name="Blanton J.M."/>
            <person name="Baranova O.V."/>
            <person name="Tanner A.C."/>
            <person name="Dewhirst F.E."/>
            <person name="Haas B."/>
            <person name="Nusbaum C."/>
            <person name="Birren B."/>
        </authorList>
    </citation>
    <scope>NUCLEOTIDE SEQUENCE [LARGE SCALE GENOMIC DNA]</scope>
    <source>
        <strain evidence="3">ATCC 35896 / D40 B5</strain>
    </source>
</reference>
<dbReference type="PANTHER" id="PTHR48475">
    <property type="entry name" value="RIBONUCLEASE H"/>
    <property type="match status" value="1"/>
</dbReference>
<feature type="domain" description="RNase H type-1" evidence="1">
    <location>
        <begin position="1"/>
        <end position="131"/>
    </location>
</feature>
<dbReference type="AlphaFoldDB" id="D6GSG0"/>
<dbReference type="PANTHER" id="PTHR48475:SF1">
    <property type="entry name" value="RNASE H TYPE-1 DOMAIN-CONTAINING PROTEIN"/>
    <property type="match status" value="1"/>
</dbReference>
<sequence length="230" mass="26253">MEKIVIYTDGGSRGNPGPSAIGYKIIQPSTGEFLCIGEEIGETTNNIAEYTALCESLRVCLCNHVKSVEVYMDSELVVKQIIGNYRVKNINLKPLYEQAKNYISQLSDFSIHHILRGKNKEADRLVNLALDNKARIQEGNLFNLNVSKREDVKEISEMKGYLHQKHLFQDFLMKELKLSYLSVSVKDKQVMIWVSAQEFGVILENRIAIINKAKEFGYEQVVLNLKSYDE</sequence>